<evidence type="ECO:0000313" key="3">
    <source>
        <dbReference type="EMBL" id="KAA0200211.1"/>
    </source>
</evidence>
<dbReference type="Gene3D" id="1.10.510.10">
    <property type="entry name" value="Transferase(Phosphotransferase) domain 1"/>
    <property type="match status" value="1"/>
</dbReference>
<dbReference type="InterPro" id="IPR011009">
    <property type="entry name" value="Kinase-like_dom_sf"/>
</dbReference>
<reference evidence="3" key="3">
    <citation type="submission" date="2019-06" db="EMBL/GenBank/DDBJ databases">
        <authorList>
            <person name="Poynton C."/>
            <person name="Hasenbein S."/>
            <person name="Benoit J.B."/>
            <person name="Sepulveda M.S."/>
            <person name="Poelchau M.F."/>
            <person name="Murali S.C."/>
            <person name="Chen S."/>
            <person name="Glastad K.M."/>
            <person name="Werren J.H."/>
            <person name="Vineis J.H."/>
            <person name="Bowen J.L."/>
            <person name="Friedrich M."/>
            <person name="Jones J."/>
            <person name="Robertson H.M."/>
            <person name="Feyereisen R."/>
            <person name="Mechler-Hickson A."/>
            <person name="Mathers N."/>
            <person name="Lee C.E."/>
            <person name="Colbourne J.K."/>
            <person name="Biales A."/>
            <person name="Johnston J.S."/>
            <person name="Wellborn G.A."/>
            <person name="Rosendale A.J."/>
            <person name="Cridge A.G."/>
            <person name="Munoz-Torres M.C."/>
            <person name="Bain P.A."/>
            <person name="Manny A.R."/>
            <person name="Major K.M."/>
            <person name="Lambert F.N."/>
            <person name="Vulpe C.D."/>
            <person name="Tuck P."/>
            <person name="Blalock B.J."/>
            <person name="Lin Y.-Y."/>
            <person name="Smith M.E."/>
            <person name="Ochoa-Acuna H."/>
            <person name="Chen M.-J.M."/>
            <person name="Childers C.P."/>
            <person name="Qu J."/>
            <person name="Dugan S."/>
            <person name="Lee S.L."/>
            <person name="Chao H."/>
            <person name="Dinh H."/>
            <person name="Han Y."/>
            <person name="Doddapaneni H."/>
            <person name="Worley K.C."/>
            <person name="Muzny D.M."/>
            <person name="Gibbs R.A."/>
            <person name="Richards S."/>
        </authorList>
    </citation>
    <scope>NUCLEOTIDE SEQUENCE</scope>
    <source>
        <strain evidence="3">HAZT.00-mixed</strain>
        <tissue evidence="3">Whole organism</tissue>
    </source>
</reference>
<dbReference type="InterPro" id="IPR050122">
    <property type="entry name" value="RTK"/>
</dbReference>
<dbReference type="GO" id="GO:0007169">
    <property type="term" value="P:cell surface receptor protein tyrosine kinase signaling pathway"/>
    <property type="evidence" value="ECO:0007669"/>
    <property type="project" value="TreeGrafter"/>
</dbReference>
<sequence>MPPETLERREYSRATDVWSFGVVMWEITNPGEKPFATAVRPLKKDALQEVTRIAASRVQLCRAKAAAAVLLLSRHLFHRLVCLGMNRHEVAFTAAKLLSLLGNEVKIRVVSSKSSLVVNSGQKTLDNSAGECFSGPGPLKVPSFTLVPEESGGGRCAIQSQDLTAEPKERTTWTSDSELHTS</sequence>
<dbReference type="PANTHER" id="PTHR24416:SF611">
    <property type="entry name" value="TYROSINE-PROTEIN KINASE TRANSMEMBRANE RECEPTOR ROR"/>
    <property type="match status" value="1"/>
</dbReference>
<comment type="caution">
    <text evidence="3">The sequence shown here is derived from an EMBL/GenBank/DDBJ whole genome shotgun (WGS) entry which is preliminary data.</text>
</comment>
<gene>
    <name evidence="3" type="ORF">HAZT_HAZT000258</name>
</gene>
<dbReference type="InterPro" id="IPR001245">
    <property type="entry name" value="Ser-Thr/Tyr_kinase_cat_dom"/>
</dbReference>
<feature type="region of interest" description="Disordered" evidence="1">
    <location>
        <begin position="150"/>
        <end position="182"/>
    </location>
</feature>
<dbReference type="PANTHER" id="PTHR24416">
    <property type="entry name" value="TYROSINE-PROTEIN KINASE RECEPTOR"/>
    <property type="match status" value="1"/>
</dbReference>
<dbReference type="SUPFAM" id="SSF56112">
    <property type="entry name" value="Protein kinase-like (PK-like)"/>
    <property type="match status" value="1"/>
</dbReference>
<dbReference type="GO" id="GO:0005524">
    <property type="term" value="F:ATP binding"/>
    <property type="evidence" value="ECO:0007669"/>
    <property type="project" value="InterPro"/>
</dbReference>
<dbReference type="Proteomes" id="UP000711488">
    <property type="component" value="Unassembled WGS sequence"/>
</dbReference>
<dbReference type="Pfam" id="PF07714">
    <property type="entry name" value="PK_Tyr_Ser-Thr"/>
    <property type="match status" value="1"/>
</dbReference>
<dbReference type="GO" id="GO:0043235">
    <property type="term" value="C:receptor complex"/>
    <property type="evidence" value="ECO:0007669"/>
    <property type="project" value="TreeGrafter"/>
</dbReference>
<dbReference type="AlphaFoldDB" id="A0A6A0H6M7"/>
<proteinExistence type="predicted"/>
<feature type="domain" description="Protein kinase" evidence="2">
    <location>
        <begin position="1"/>
        <end position="91"/>
    </location>
</feature>
<dbReference type="InterPro" id="IPR000719">
    <property type="entry name" value="Prot_kinase_dom"/>
</dbReference>
<reference evidence="3" key="1">
    <citation type="submission" date="2014-08" db="EMBL/GenBank/DDBJ databases">
        <authorList>
            <person name="Murali S."/>
            <person name="Richards S."/>
            <person name="Bandaranaike D."/>
            <person name="Bellair M."/>
            <person name="Blankenburg K."/>
            <person name="Chao H."/>
            <person name="Dinh H."/>
            <person name="Doddapaneni H."/>
            <person name="Dugan-Rocha S."/>
            <person name="Elkadiri S."/>
            <person name="Gnanaolivu R."/>
            <person name="Hughes D."/>
            <person name="Lee S."/>
            <person name="Li M."/>
            <person name="Ming W."/>
            <person name="Munidasa M."/>
            <person name="Muniz J."/>
            <person name="Nguyen L."/>
            <person name="Osuji N."/>
            <person name="Pu L.-L."/>
            <person name="Puazo M."/>
            <person name="Skinner E."/>
            <person name="Qu C."/>
            <person name="Quiroz J."/>
            <person name="Raj R."/>
            <person name="Weissenberger G."/>
            <person name="Xin Y."/>
            <person name="Zou X."/>
            <person name="Han Y."/>
            <person name="Worley K."/>
            <person name="Muzny D."/>
            <person name="Gibbs R."/>
        </authorList>
    </citation>
    <scope>NUCLEOTIDE SEQUENCE</scope>
    <source>
        <strain evidence="3">HAZT.00-mixed</strain>
        <tissue evidence="3">Whole organism</tissue>
    </source>
</reference>
<protein>
    <recommendedName>
        <fullName evidence="2">Protein kinase domain-containing protein</fullName>
    </recommendedName>
</protein>
<accession>A0A6A0H6M7</accession>
<organism evidence="3">
    <name type="scientific">Hyalella azteca</name>
    <name type="common">Amphipod</name>
    <dbReference type="NCBI Taxonomy" id="294128"/>
    <lineage>
        <taxon>Eukaryota</taxon>
        <taxon>Metazoa</taxon>
        <taxon>Ecdysozoa</taxon>
        <taxon>Arthropoda</taxon>
        <taxon>Crustacea</taxon>
        <taxon>Multicrustacea</taxon>
        <taxon>Malacostraca</taxon>
        <taxon>Eumalacostraca</taxon>
        <taxon>Peracarida</taxon>
        <taxon>Amphipoda</taxon>
        <taxon>Senticaudata</taxon>
        <taxon>Talitrida</taxon>
        <taxon>Talitroidea</taxon>
        <taxon>Hyalellidae</taxon>
        <taxon>Hyalella</taxon>
    </lineage>
</organism>
<reference evidence="3" key="2">
    <citation type="journal article" date="2018" name="Environ. Sci. Technol.">
        <title>The Toxicogenome of Hyalella azteca: A Model for Sediment Ecotoxicology and Evolutionary Toxicology.</title>
        <authorList>
            <person name="Poynton H.C."/>
            <person name="Hasenbein S."/>
            <person name="Benoit J.B."/>
            <person name="Sepulveda M.S."/>
            <person name="Poelchau M.F."/>
            <person name="Hughes D.S.T."/>
            <person name="Murali S.C."/>
            <person name="Chen S."/>
            <person name="Glastad K.M."/>
            <person name="Goodisman M.A.D."/>
            <person name="Werren J.H."/>
            <person name="Vineis J.H."/>
            <person name="Bowen J.L."/>
            <person name="Friedrich M."/>
            <person name="Jones J."/>
            <person name="Robertson H.M."/>
            <person name="Feyereisen R."/>
            <person name="Mechler-Hickson A."/>
            <person name="Mathers N."/>
            <person name="Lee C.E."/>
            <person name="Colbourne J.K."/>
            <person name="Biales A."/>
            <person name="Johnston J.S."/>
            <person name="Wellborn G.A."/>
            <person name="Rosendale A.J."/>
            <person name="Cridge A.G."/>
            <person name="Munoz-Torres M.C."/>
            <person name="Bain P.A."/>
            <person name="Manny A.R."/>
            <person name="Major K.M."/>
            <person name="Lambert F.N."/>
            <person name="Vulpe C.D."/>
            <person name="Tuck P."/>
            <person name="Blalock B.J."/>
            <person name="Lin Y.Y."/>
            <person name="Smith M.E."/>
            <person name="Ochoa-Acuna H."/>
            <person name="Chen M.M."/>
            <person name="Childers C.P."/>
            <person name="Qu J."/>
            <person name="Dugan S."/>
            <person name="Lee S.L."/>
            <person name="Chao H."/>
            <person name="Dinh H."/>
            <person name="Han Y."/>
            <person name="Doddapaneni H."/>
            <person name="Worley K.C."/>
            <person name="Muzny D.M."/>
            <person name="Gibbs R.A."/>
            <person name="Richards S."/>
        </authorList>
    </citation>
    <scope>NUCLEOTIDE SEQUENCE</scope>
    <source>
        <strain evidence="3">HAZT.00-mixed</strain>
        <tissue evidence="3">Whole organism</tissue>
    </source>
</reference>
<dbReference type="GO" id="GO:0004714">
    <property type="term" value="F:transmembrane receptor protein tyrosine kinase activity"/>
    <property type="evidence" value="ECO:0007669"/>
    <property type="project" value="TreeGrafter"/>
</dbReference>
<dbReference type="PROSITE" id="PS50011">
    <property type="entry name" value="PROTEIN_KINASE_DOM"/>
    <property type="match status" value="1"/>
</dbReference>
<evidence type="ECO:0000256" key="1">
    <source>
        <dbReference type="SAM" id="MobiDB-lite"/>
    </source>
</evidence>
<feature type="compositionally biased region" description="Basic and acidic residues" evidence="1">
    <location>
        <begin position="165"/>
        <end position="182"/>
    </location>
</feature>
<evidence type="ECO:0000259" key="2">
    <source>
        <dbReference type="PROSITE" id="PS50011"/>
    </source>
</evidence>
<dbReference type="EMBL" id="JQDR03006464">
    <property type="protein sequence ID" value="KAA0200211.1"/>
    <property type="molecule type" value="Genomic_DNA"/>
</dbReference>
<dbReference type="GO" id="GO:0005886">
    <property type="term" value="C:plasma membrane"/>
    <property type="evidence" value="ECO:0007669"/>
    <property type="project" value="TreeGrafter"/>
</dbReference>
<name>A0A6A0H6M7_HYAAZ</name>